<sequence length="627" mass="72273">MATFLGLSNKQEKALSRLEKYLNLGEIEVSLVTDSATSIKVEGRQGRYQVSFKQPHQLYRALALLSAALRSGQDEVQIEEEATYEDLAYMADCSRNAVLNLSSAKKMIEVLALMGYSTFELYMEDTYEIENQPYFGYFRGRYTVAELQEIEDYAADFNIAFVPCIQTLAHLSAFVKWGVKEVQELRDVEDILLIGEEKVYDLIEGMFYTMAHLRTRKINIGMDEAHLVGLGRYLIQHGFQNRSLLMCQHLERVLDIADKYGFHCQMWSDMFFKLMSADGQYDRDVEIPEETRVYLDRLKDRVTLVYWDYYQDSEEKYNRNFQNHHKISQDIAFAGGAWKWIGFTPHNHFSRLVAIEANKACRKNHVKEVIVTGWGDNGGETSQFSILPALQIWAELAYRNDLKKVSEHFLVSTGLDFDDFMKVDLANLLPDLPDNLSGINPNRYVLYQDVLCPLLEQHIRPEKDKQHFASSAQQLGEVSKRAGEYAYIFETQAQLNALLALKISVTSGIQKAYRKGDKEHLSALAEKDLPQLYQMVEDFSDQFSRQWQRENKVFGLDTIDIRFGGLLKRIKRAQERLEQYISGQIDCVEELEQEILPFNDLYKAQGLTATTANQWHLIATASTIYTT</sequence>
<evidence type="ECO:0000259" key="2">
    <source>
        <dbReference type="Pfam" id="PF18229"/>
    </source>
</evidence>
<dbReference type="InterPro" id="IPR017853">
    <property type="entry name" value="GH"/>
</dbReference>
<dbReference type="Gene3D" id="3.20.20.80">
    <property type="entry name" value="Glycosidases"/>
    <property type="match status" value="1"/>
</dbReference>
<protein>
    <submittedName>
        <fullName evidence="3">Glycosyl hydrolase-related protein</fullName>
    </submittedName>
</protein>
<dbReference type="SUPFAM" id="SSF51445">
    <property type="entry name" value="(Trans)glycosidases"/>
    <property type="match status" value="1"/>
</dbReference>
<dbReference type="EMBL" id="LQRC01000267">
    <property type="protein sequence ID" value="KXT68444.1"/>
    <property type="molecule type" value="Genomic_DNA"/>
</dbReference>
<evidence type="ECO:0000313" key="4">
    <source>
        <dbReference type="Proteomes" id="UP000070096"/>
    </source>
</evidence>
<dbReference type="GO" id="GO:0015929">
    <property type="term" value="F:hexosaminidase activity"/>
    <property type="evidence" value="ECO:0007669"/>
    <property type="project" value="InterPro"/>
</dbReference>
<reference evidence="3 4" key="1">
    <citation type="submission" date="2016-01" db="EMBL/GenBank/DDBJ databases">
        <title>Highly variable Streptococcus oralis are common among viridans streptococci isolated from primates.</title>
        <authorList>
            <person name="Denapaite D."/>
            <person name="Rieger M."/>
            <person name="Koendgen S."/>
            <person name="Brueckner R."/>
            <person name="Ochigava I."/>
            <person name="Kappeler P."/>
            <person name="Maetz-Rensing K."/>
            <person name="Leendertz F."/>
            <person name="Hakenbeck R."/>
        </authorList>
    </citation>
    <scope>NUCLEOTIDE SEQUENCE [LARGE SCALE GENOMIC DNA]</scope>
    <source>
        <strain evidence="3 4">DD07</strain>
    </source>
</reference>
<dbReference type="Pfam" id="PF18229">
    <property type="entry name" value="GcnA_N"/>
    <property type="match status" value="1"/>
</dbReference>
<dbReference type="InterPro" id="IPR038901">
    <property type="entry name" value="HEXDC-like"/>
</dbReference>
<feature type="domain" description="N-acetyl-beta-D-glucosaminidase N-terminal" evidence="2">
    <location>
        <begin position="3"/>
        <end position="80"/>
    </location>
</feature>
<feature type="domain" description="Glycoside Hydrolase 20C C-terminal" evidence="1">
    <location>
        <begin position="418"/>
        <end position="604"/>
    </location>
</feature>
<dbReference type="Gene3D" id="1.20.120.670">
    <property type="entry name" value="N-acetyl-b-d-glucoasminidase"/>
    <property type="match status" value="1"/>
</dbReference>
<dbReference type="PANTHER" id="PTHR21040">
    <property type="entry name" value="BCDNA.GH04120"/>
    <property type="match status" value="1"/>
</dbReference>
<accession>A0A139MY42</accession>
<dbReference type="InterPro" id="IPR041272">
    <property type="entry name" value="GcnA_N"/>
</dbReference>
<keyword evidence="3" id="KW-0378">Hydrolase</keyword>
<comment type="caution">
    <text evidence="3">The sequence shown here is derived from an EMBL/GenBank/DDBJ whole genome shotgun (WGS) entry which is preliminary data.</text>
</comment>
<dbReference type="AlphaFoldDB" id="A0A139MY42"/>
<dbReference type="Gene3D" id="3.30.160.230">
    <property type="entry name" value="N-acetyl-beta-d-glucosaminidase"/>
    <property type="match status" value="1"/>
</dbReference>
<organism evidence="3 4">
    <name type="scientific">Streptococcus gordonii</name>
    <dbReference type="NCBI Taxonomy" id="1302"/>
    <lineage>
        <taxon>Bacteria</taxon>
        <taxon>Bacillati</taxon>
        <taxon>Bacillota</taxon>
        <taxon>Bacilli</taxon>
        <taxon>Lactobacillales</taxon>
        <taxon>Streptococcaceae</taxon>
        <taxon>Streptococcus</taxon>
    </lineage>
</organism>
<evidence type="ECO:0000313" key="3">
    <source>
        <dbReference type="EMBL" id="KXT68444.1"/>
    </source>
</evidence>
<dbReference type="Pfam" id="PF18088">
    <property type="entry name" value="Glyco_H_20C_C"/>
    <property type="match status" value="1"/>
</dbReference>
<dbReference type="Proteomes" id="UP000070096">
    <property type="component" value="Unassembled WGS sequence"/>
</dbReference>
<dbReference type="PATRIC" id="fig|1302.21.peg.2312"/>
<dbReference type="CDD" id="cd06565">
    <property type="entry name" value="GH20_GcnA-like"/>
    <property type="match status" value="1"/>
</dbReference>
<gene>
    <name evidence="3" type="ORF">SGODD07_02091</name>
</gene>
<proteinExistence type="predicted"/>
<dbReference type="PANTHER" id="PTHR21040:SF8">
    <property type="entry name" value="BCDNA.GH04120"/>
    <property type="match status" value="1"/>
</dbReference>
<evidence type="ECO:0000259" key="1">
    <source>
        <dbReference type="Pfam" id="PF18088"/>
    </source>
</evidence>
<dbReference type="InterPro" id="IPR041063">
    <property type="entry name" value="Glyco_H_20C_C"/>
</dbReference>
<name>A0A139MY42_STRGN</name>